<dbReference type="EMBL" id="FOYU01000002">
    <property type="protein sequence ID" value="SFR50793.1"/>
    <property type="molecule type" value="Genomic_DNA"/>
</dbReference>
<evidence type="ECO:0000313" key="3">
    <source>
        <dbReference type="Proteomes" id="UP000199424"/>
    </source>
</evidence>
<evidence type="ECO:0000313" key="2">
    <source>
        <dbReference type="EMBL" id="SFR50793.1"/>
    </source>
</evidence>
<name>A0A1I6H8B4_9GAMM</name>
<dbReference type="AlphaFoldDB" id="A0A1I6H8B4"/>
<keyword evidence="1" id="KW-0812">Transmembrane</keyword>
<protein>
    <submittedName>
        <fullName evidence="2">PepSY-associated TM helix</fullName>
    </submittedName>
</protein>
<feature type="transmembrane region" description="Helical" evidence="1">
    <location>
        <begin position="16"/>
        <end position="37"/>
    </location>
</feature>
<reference evidence="3" key="1">
    <citation type="submission" date="2016-10" db="EMBL/GenBank/DDBJ databases">
        <authorList>
            <person name="Varghese N."/>
            <person name="Submissions S."/>
        </authorList>
    </citation>
    <scope>NUCLEOTIDE SEQUENCE [LARGE SCALE GENOMIC DNA]</scope>
    <source>
        <strain evidence="3">CGMCC 1.7285</strain>
    </source>
</reference>
<keyword evidence="1" id="KW-1133">Transmembrane helix</keyword>
<organism evidence="2 3">
    <name type="scientific">Pseudidiomarina maritima</name>
    <dbReference type="NCBI Taxonomy" id="519453"/>
    <lineage>
        <taxon>Bacteria</taxon>
        <taxon>Pseudomonadati</taxon>
        <taxon>Pseudomonadota</taxon>
        <taxon>Gammaproteobacteria</taxon>
        <taxon>Alteromonadales</taxon>
        <taxon>Idiomarinaceae</taxon>
        <taxon>Pseudidiomarina</taxon>
    </lineage>
</organism>
<gene>
    <name evidence="2" type="ORF">SAMN04488070_1607</name>
</gene>
<keyword evidence="3" id="KW-1185">Reference proteome</keyword>
<proteinExistence type="predicted"/>
<feature type="transmembrane region" description="Helical" evidence="1">
    <location>
        <begin position="208"/>
        <end position="230"/>
    </location>
</feature>
<evidence type="ECO:0000256" key="1">
    <source>
        <dbReference type="SAM" id="Phobius"/>
    </source>
</evidence>
<dbReference type="Proteomes" id="UP000199424">
    <property type="component" value="Unassembled WGS sequence"/>
</dbReference>
<sequence length="247" mass="28336">MAVTIASSRWRVWHRWLALIVGLQMVVWSISGAYMVFFKLPFIHGDHLVKQHDAVIQDTQSVASFSHVLGKYPEASDIKLTSLWLNNQWHPVYHVSHHGNVELIDAKSLESIRLDQAAIKAIAEKKYALGEQPASRIDWLADNPPTELNPAHLPVWRVDFDDFGSTSLYFSPITGELVTKRHTFWRGFDIMWMLHIMDYEERVDIESWLLRGFIIANFIFLITGAVLLVYTLRKTKPDPKINTGGSL</sequence>
<keyword evidence="1" id="KW-0472">Membrane</keyword>
<dbReference type="RefSeq" id="WP_092857372.1">
    <property type="nucleotide sequence ID" value="NZ_FOYU01000002.1"/>
</dbReference>
<accession>A0A1I6H8B4</accession>